<dbReference type="SUPFAM" id="SSF47757">
    <property type="entry name" value="Chemotaxis receptor methyltransferase CheR, N-terminal domain"/>
    <property type="match status" value="1"/>
</dbReference>
<dbReference type="PROSITE" id="PS50123">
    <property type="entry name" value="CHER"/>
    <property type="match status" value="1"/>
</dbReference>
<gene>
    <name evidence="2" type="ORF">HMPREF3213_03516</name>
</gene>
<protein>
    <submittedName>
        <fullName evidence="2">CheR methyltransferase, SAM binding domain protein</fullName>
    </submittedName>
</protein>
<dbReference type="Gene3D" id="3.40.50.150">
    <property type="entry name" value="Vaccinia Virus protein VP39"/>
    <property type="match status" value="1"/>
</dbReference>
<evidence type="ECO:0000313" key="2">
    <source>
        <dbReference type="EMBL" id="KWZ77034.1"/>
    </source>
</evidence>
<dbReference type="PANTHER" id="PTHR24422:SF8">
    <property type="entry name" value="CHEMOTAXIS PROTEIN"/>
    <property type="match status" value="1"/>
</dbReference>
<dbReference type="InterPro" id="IPR022642">
    <property type="entry name" value="CheR_C"/>
</dbReference>
<dbReference type="SMART" id="SM00138">
    <property type="entry name" value="MeTrc"/>
    <property type="match status" value="1"/>
</dbReference>
<proteinExistence type="predicted"/>
<dbReference type="InterPro" id="IPR022641">
    <property type="entry name" value="CheR_N"/>
</dbReference>
<sequence length="279" mass="33025">MKKNQLTDEDIRKLELDMLLFAIYRISGYDFRQYARSSIERRVTHRMRLENLPSISALIERVIHEPEFLEVLLNDLSIQVTEMFRDPDFFVAFREKVVPELRQYPEIRIWHAGCSSGEEAYSMAILLDEEGLREKTRIYATDMNERVLRQAESGAFSLHKMQTYTKNYFQAGGKREFSYYYTADAQHAYFNKSLAENIVFAQHNLVTDGSFNEFHAIICRNVMIYFDQNLQKKVLRLFDESLTNRGFLGLGHKETVRTIDTEGKYEVFEREEKIYRKKA</sequence>
<name>A0A133KC26_HEYCO</name>
<dbReference type="InterPro" id="IPR000780">
    <property type="entry name" value="CheR_MeTrfase"/>
</dbReference>
<dbReference type="RefSeq" id="WP_081092990.1">
    <property type="nucleotide sequence ID" value="NZ_CP017888.1"/>
</dbReference>
<dbReference type="GeneID" id="93259181"/>
<dbReference type="SUPFAM" id="SSF53335">
    <property type="entry name" value="S-adenosyl-L-methionine-dependent methyltransferases"/>
    <property type="match status" value="1"/>
</dbReference>
<dbReference type="InterPro" id="IPR050903">
    <property type="entry name" value="Bact_Chemotaxis_MeTrfase"/>
</dbReference>
<dbReference type="GO" id="GO:0032259">
    <property type="term" value="P:methylation"/>
    <property type="evidence" value="ECO:0007669"/>
    <property type="project" value="UniProtKB-KW"/>
</dbReference>
<dbReference type="PRINTS" id="PR00996">
    <property type="entry name" value="CHERMTFRASE"/>
</dbReference>
<dbReference type="AlphaFoldDB" id="A0A133KC26"/>
<feature type="domain" description="CheR-type methyltransferase" evidence="1">
    <location>
        <begin position="4"/>
        <end position="279"/>
    </location>
</feature>
<evidence type="ECO:0000259" key="1">
    <source>
        <dbReference type="PROSITE" id="PS50123"/>
    </source>
</evidence>
<keyword evidence="2" id="KW-0808">Transferase</keyword>
<dbReference type="Pfam" id="PF03705">
    <property type="entry name" value="CheR_N"/>
    <property type="match status" value="1"/>
</dbReference>
<dbReference type="GO" id="GO:0008757">
    <property type="term" value="F:S-adenosylmethionine-dependent methyltransferase activity"/>
    <property type="evidence" value="ECO:0007669"/>
    <property type="project" value="InterPro"/>
</dbReference>
<reference evidence="3" key="1">
    <citation type="submission" date="2016-01" db="EMBL/GenBank/DDBJ databases">
        <authorList>
            <person name="Mitreva M."/>
            <person name="Pepin K.H."/>
            <person name="Mihindukulasuriya K.A."/>
            <person name="Fulton R."/>
            <person name="Fronick C."/>
            <person name="O'Laughlin M."/>
            <person name="Miner T."/>
            <person name="Herter B."/>
            <person name="Rosa B.A."/>
            <person name="Cordes M."/>
            <person name="Tomlinson C."/>
            <person name="Wollam A."/>
            <person name="Palsikar V.B."/>
            <person name="Mardis E.R."/>
            <person name="Wilson R.K."/>
        </authorList>
    </citation>
    <scope>NUCLEOTIDE SEQUENCE [LARGE SCALE GENOMIC DNA]</scope>
    <source>
        <strain evidence="3">GED7749B</strain>
    </source>
</reference>
<organism evidence="2 3">
    <name type="scientific">Heyndrickxia coagulans</name>
    <name type="common">Weizmannia coagulans</name>
    <dbReference type="NCBI Taxonomy" id="1398"/>
    <lineage>
        <taxon>Bacteria</taxon>
        <taxon>Bacillati</taxon>
        <taxon>Bacillota</taxon>
        <taxon>Bacilli</taxon>
        <taxon>Bacillales</taxon>
        <taxon>Bacillaceae</taxon>
        <taxon>Heyndrickxia</taxon>
    </lineage>
</organism>
<keyword evidence="2" id="KW-0489">Methyltransferase</keyword>
<comment type="caution">
    <text evidence="2">The sequence shown here is derived from an EMBL/GenBank/DDBJ whole genome shotgun (WGS) entry which is preliminary data.</text>
</comment>
<dbReference type="Proteomes" id="UP000070376">
    <property type="component" value="Unassembled WGS sequence"/>
</dbReference>
<dbReference type="PANTHER" id="PTHR24422">
    <property type="entry name" value="CHEMOTAXIS PROTEIN METHYLTRANSFERASE"/>
    <property type="match status" value="1"/>
</dbReference>
<dbReference type="PATRIC" id="fig|1398.22.peg.3523"/>
<accession>A0A133KC26</accession>
<evidence type="ECO:0000313" key="3">
    <source>
        <dbReference type="Proteomes" id="UP000070376"/>
    </source>
</evidence>
<dbReference type="EMBL" id="LRPN01000180">
    <property type="protein sequence ID" value="KWZ77034.1"/>
    <property type="molecule type" value="Genomic_DNA"/>
</dbReference>
<dbReference type="InterPro" id="IPR029063">
    <property type="entry name" value="SAM-dependent_MTases_sf"/>
</dbReference>
<dbReference type="Pfam" id="PF01739">
    <property type="entry name" value="CheR"/>
    <property type="match status" value="1"/>
</dbReference>